<dbReference type="Gene3D" id="4.10.1150.10">
    <property type="entry name" value="AF2212/PG0164-like"/>
    <property type="match status" value="1"/>
</dbReference>
<reference evidence="2" key="1">
    <citation type="journal article" date="2017" name="Environ. Microbiol. Rep.">
        <title>Genetic Diversity of Marine Anaerobic Ammonium-Oxidizing Bacteria as Revealed by Genomic and Proteomic Analyses of 'Candidatus Scalindua japonica'.</title>
        <authorList>
            <person name="Oshiki M."/>
            <person name="Mizuto K."/>
            <person name="Kimura Z."/>
            <person name="Kindaichi T."/>
            <person name="Satoh H."/>
            <person name="Okabe S."/>
        </authorList>
    </citation>
    <scope>NUCLEOTIDE SEQUENCE [LARGE SCALE GENOMIC DNA]</scope>
    <source>
        <strain evidence="2">husup-a2</strain>
    </source>
</reference>
<comment type="caution">
    <text evidence="1">The sequence shown here is derived from an EMBL/GenBank/DDBJ whole genome shotgun (WGS) entry which is preliminary data.</text>
</comment>
<dbReference type="SUPFAM" id="SSF141694">
    <property type="entry name" value="AF2212/PG0164-like"/>
    <property type="match status" value="1"/>
</dbReference>
<dbReference type="RefSeq" id="WP_096894073.1">
    <property type="nucleotide sequence ID" value="NZ_BAOS01000013.1"/>
</dbReference>
<organism evidence="1 2">
    <name type="scientific">Candidatus Scalindua japonica</name>
    <dbReference type="NCBI Taxonomy" id="1284222"/>
    <lineage>
        <taxon>Bacteria</taxon>
        <taxon>Pseudomonadati</taxon>
        <taxon>Planctomycetota</taxon>
        <taxon>Candidatus Brocadiia</taxon>
        <taxon>Candidatus Brocadiales</taxon>
        <taxon>Candidatus Scalinduaceae</taxon>
        <taxon>Candidatus Scalindua</taxon>
    </lineage>
</organism>
<protein>
    <recommendedName>
        <fullName evidence="3">DUF104 domain-containing protein</fullName>
    </recommendedName>
</protein>
<dbReference type="AlphaFoldDB" id="A0A286TXY8"/>
<proteinExistence type="predicted"/>
<gene>
    <name evidence="1" type="ORF">SCALIN_C13_0196</name>
</gene>
<evidence type="ECO:0000313" key="2">
    <source>
        <dbReference type="Proteomes" id="UP000218542"/>
    </source>
</evidence>
<accession>A0A286TXY8</accession>
<evidence type="ECO:0000313" key="1">
    <source>
        <dbReference type="EMBL" id="GAX60681.1"/>
    </source>
</evidence>
<keyword evidence="2" id="KW-1185">Reference proteome</keyword>
<sequence>MEKTIRARFSKGVIKPLEKVDVDEGRQIAVTIKKLGGERGS</sequence>
<dbReference type="Pfam" id="PF01954">
    <property type="entry name" value="AF2212-like"/>
    <property type="match status" value="1"/>
</dbReference>
<dbReference type="EMBL" id="BAOS01000013">
    <property type="protein sequence ID" value="GAX60681.1"/>
    <property type="molecule type" value="Genomic_DNA"/>
</dbReference>
<dbReference type="InterPro" id="IPR008203">
    <property type="entry name" value="AF2212-like"/>
</dbReference>
<dbReference type="Proteomes" id="UP000218542">
    <property type="component" value="Unassembled WGS sequence"/>
</dbReference>
<dbReference type="InterPro" id="IPR024069">
    <property type="entry name" value="AF2212-like_dom_sf"/>
</dbReference>
<evidence type="ECO:0008006" key="3">
    <source>
        <dbReference type="Google" id="ProtNLM"/>
    </source>
</evidence>
<name>A0A286TXY8_9BACT</name>